<accession>A0A9D2IHK8</accession>
<dbReference type="InterPro" id="IPR011991">
    <property type="entry name" value="ArsR-like_HTH"/>
</dbReference>
<dbReference type="AlphaFoldDB" id="A0A9D2IHK8"/>
<dbReference type="EMBL" id="DXCF01000014">
    <property type="protein sequence ID" value="HIZ09357.1"/>
    <property type="molecule type" value="Genomic_DNA"/>
</dbReference>
<sequence length="317" mass="35598">MSDFINLEKNFTLQVGDPKDFEMICKVGKALANPERLLILRSILGHPKYLSDISRELNIPISSVSRHIDALADAQLICINYQPGLKGHTKFCTQIAVSFTVQLCKEEALETSEPEYTVEMPLGMFTHCDITAPCGMTGKDDNIEYFDDPSVFFSPERRKAECLWFNTGFITYSFPTTALSRRACSEISFSFEVCSETSYYNNVWPSDITVFINGKEIVTFTSPGDFGGRRGKYTPERWAITSTQFGLLKKVTVNGQGVFVDNRLENKKITFADLGLYDAPAIEFRIGVKDDAVHRGGINLFGKDFGDYPQSIIMTLK</sequence>
<dbReference type="Proteomes" id="UP000824025">
    <property type="component" value="Unassembled WGS sequence"/>
</dbReference>
<gene>
    <name evidence="2" type="ORF">H9726_02595</name>
</gene>
<evidence type="ECO:0000259" key="1">
    <source>
        <dbReference type="SMART" id="SM00418"/>
    </source>
</evidence>
<dbReference type="InterPro" id="IPR036388">
    <property type="entry name" value="WH-like_DNA-bd_sf"/>
</dbReference>
<dbReference type="CDD" id="cd00090">
    <property type="entry name" value="HTH_ARSR"/>
    <property type="match status" value="1"/>
</dbReference>
<name>A0A9D2IHK8_9FIRM</name>
<comment type="caution">
    <text evidence="2">The sequence shown here is derived from an EMBL/GenBank/DDBJ whole genome shotgun (WGS) entry which is preliminary data.</text>
</comment>
<evidence type="ECO:0000313" key="3">
    <source>
        <dbReference type="Proteomes" id="UP000824025"/>
    </source>
</evidence>
<reference evidence="2" key="2">
    <citation type="submission" date="2021-04" db="EMBL/GenBank/DDBJ databases">
        <authorList>
            <person name="Gilroy R."/>
        </authorList>
    </citation>
    <scope>NUCLEOTIDE SEQUENCE</scope>
    <source>
        <strain evidence="2">CHK192-19661</strain>
    </source>
</reference>
<dbReference type="InterPro" id="IPR036390">
    <property type="entry name" value="WH_DNA-bd_sf"/>
</dbReference>
<dbReference type="Gene3D" id="1.10.10.10">
    <property type="entry name" value="Winged helix-like DNA-binding domain superfamily/Winged helix DNA-binding domain"/>
    <property type="match status" value="1"/>
</dbReference>
<organism evidence="2 3">
    <name type="scientific">Candidatus Borkfalkia avicola</name>
    <dbReference type="NCBI Taxonomy" id="2838503"/>
    <lineage>
        <taxon>Bacteria</taxon>
        <taxon>Bacillati</taxon>
        <taxon>Bacillota</taxon>
        <taxon>Clostridia</taxon>
        <taxon>Christensenellales</taxon>
        <taxon>Christensenellaceae</taxon>
        <taxon>Candidatus Borkfalkia</taxon>
    </lineage>
</organism>
<proteinExistence type="predicted"/>
<evidence type="ECO:0000313" key="2">
    <source>
        <dbReference type="EMBL" id="HIZ09357.1"/>
    </source>
</evidence>
<dbReference type="InterPro" id="IPR001845">
    <property type="entry name" value="HTH_ArsR_DNA-bd_dom"/>
</dbReference>
<reference evidence="2" key="1">
    <citation type="journal article" date="2021" name="PeerJ">
        <title>Extensive microbial diversity within the chicken gut microbiome revealed by metagenomics and culture.</title>
        <authorList>
            <person name="Gilroy R."/>
            <person name="Ravi A."/>
            <person name="Getino M."/>
            <person name="Pursley I."/>
            <person name="Horton D.L."/>
            <person name="Alikhan N.F."/>
            <person name="Baker D."/>
            <person name="Gharbi K."/>
            <person name="Hall N."/>
            <person name="Watson M."/>
            <person name="Adriaenssens E.M."/>
            <person name="Foster-Nyarko E."/>
            <person name="Jarju S."/>
            <person name="Secka A."/>
            <person name="Antonio M."/>
            <person name="Oren A."/>
            <person name="Chaudhuri R.R."/>
            <person name="La Ragione R."/>
            <person name="Hildebrand F."/>
            <person name="Pallen M.J."/>
        </authorList>
    </citation>
    <scope>NUCLEOTIDE SEQUENCE</scope>
    <source>
        <strain evidence="2">CHK192-19661</strain>
    </source>
</reference>
<dbReference type="Pfam" id="PF01022">
    <property type="entry name" value="HTH_5"/>
    <property type="match status" value="1"/>
</dbReference>
<feature type="domain" description="HTH arsR-type" evidence="1">
    <location>
        <begin position="26"/>
        <end position="109"/>
    </location>
</feature>
<dbReference type="GO" id="GO:0003700">
    <property type="term" value="F:DNA-binding transcription factor activity"/>
    <property type="evidence" value="ECO:0007669"/>
    <property type="project" value="InterPro"/>
</dbReference>
<protein>
    <submittedName>
        <fullName evidence="2">Helix-turn-helix domain-containing protein</fullName>
    </submittedName>
</protein>
<dbReference type="SUPFAM" id="SSF46785">
    <property type="entry name" value="Winged helix' DNA-binding domain"/>
    <property type="match status" value="1"/>
</dbReference>
<dbReference type="SMART" id="SM00418">
    <property type="entry name" value="HTH_ARSR"/>
    <property type="match status" value="1"/>
</dbReference>